<evidence type="ECO:0000256" key="10">
    <source>
        <dbReference type="ARBA" id="ARBA00023204"/>
    </source>
</evidence>
<dbReference type="InterPro" id="IPR029071">
    <property type="entry name" value="Ubiquitin-like_domsf"/>
</dbReference>
<dbReference type="SUPFAM" id="SSF54236">
    <property type="entry name" value="Ubiquitin-like"/>
    <property type="match status" value="1"/>
</dbReference>
<evidence type="ECO:0000256" key="2">
    <source>
        <dbReference type="ARBA" id="ARBA00004286"/>
    </source>
</evidence>
<evidence type="ECO:0000256" key="16">
    <source>
        <dbReference type="SAM" id="MobiDB-lite"/>
    </source>
</evidence>
<comment type="subunit">
    <text evidence="11">Homooligomer. Binds signal sequences of proteins that are targeted to the endoplasmic reticulum. Interacts (via UBA domain) with GJA1 (not ubiquitinated) and with ubiquitin; both compete for the same binding site. Interacts (via UBA domain) with ubiquitin and with polyubiquitin chains. Interacts (via ubiquitin-like domain) with PSMD2 and PSMD4, regulatory subunits of the 26S proteasome. Interacts with ATXN1/SCA1; interaction with ATXN1 inhibits polyubiquitination of UBQLN4 and interferes with PSMD4 binding. Interacts with HERPUD1. Interacts (via ubiquitin-like domain) with UBQLN1 (via UBA domain). Interacts with UBQLN2. Interacts (via STI1 1 and 2 domains) with MAP1LC3A/B/C. Interacts with BAG6. Interacts with MRE11 (when ubiquitinated); interaction with ubiquitinated MRE11 leads to MRE11 removal from chromatin. Interacts with DESI1/POST; leading to nuclear export. Interacts with BCL2A1 and BCL2L10.</text>
</comment>
<dbReference type="CDD" id="cd01808">
    <property type="entry name" value="Ubl_PLICs"/>
    <property type="match status" value="1"/>
</dbReference>
<dbReference type="Gene3D" id="3.10.20.90">
    <property type="entry name" value="Phosphatidylinositol 3-kinase Catalytic Subunit, Chain A, domain 1"/>
    <property type="match status" value="1"/>
</dbReference>
<sequence length="621" mass="66523">MAESPENSGAGKITITIKTPKEKHDVQVSAGGTVKELKEEVGKKFSSPEEQLCLIFAGKILKDPDTLEQHGIKDGLTVHLVIRSTGRPTASSAATPTTQTSPSQPDVSQTPFGLGALGGLQGMNALGMGSANFMELQQRMQRELMSNPDMLRQMMENPFVQQMMSNPDIMRQLIMNNPQMRELMERNPEITHMLNNPDLMRQTMELARNPAMLQELMRSQDRAMSNLESLPGGFNALQRMYRDIQEPMMNAAQESLGTNPFATLVNSSSHGGNTQQGRENTDPLPNPWAPRSSAGTGRTSPSSTASAASNPASSFSASLTGAQGSMFNSPGMQSLMQQMMQNPQMISNMMQAPYMQSMLQSLSANPELAQQIIGNNPLFAGNPLLMEQFRSQLPVLVQQLNNPDVQSTMSNPRALEALLQIQQGMQTLQSEAPSLFSNLSGLSGVTPPGPGSATTAAPESTGASSGTATTGSTPASPSEATTTTIPASPRSAAAAAPAAGQPGSQEAFSNMMASLMQMMVGGQVNQPPEQRYASQLEQLAAMGFVDRDANIRGSVPWFSNKGHSIIMPTSDAQYFDVPNQTLLDRRAEVTVLGTVLLHVKTLVLSRANLESASLSCRNILP</sequence>
<dbReference type="SMART" id="SM00727">
    <property type="entry name" value="STI1"/>
    <property type="match status" value="4"/>
</dbReference>
<keyword evidence="8" id="KW-0256">Endoplasmic reticulum</keyword>
<keyword evidence="6" id="KW-0597">Phosphoprotein</keyword>
<keyword evidence="19" id="KW-1185">Reference proteome</keyword>
<dbReference type="GO" id="GO:0005783">
    <property type="term" value="C:endoplasmic reticulum"/>
    <property type="evidence" value="ECO:0007669"/>
    <property type="project" value="UniProtKB-SubCell"/>
</dbReference>
<evidence type="ECO:0000256" key="12">
    <source>
        <dbReference type="ARBA" id="ARBA00072293"/>
    </source>
</evidence>
<dbReference type="InterPro" id="IPR006636">
    <property type="entry name" value="STI1_HS-bd"/>
</dbReference>
<feature type="compositionally biased region" description="Low complexity" evidence="16">
    <location>
        <begin position="291"/>
        <end position="316"/>
    </location>
</feature>
<evidence type="ECO:0000313" key="19">
    <source>
        <dbReference type="Proteomes" id="UP000245119"/>
    </source>
</evidence>
<proteinExistence type="predicted"/>
<dbReference type="PANTHER" id="PTHR10677">
    <property type="entry name" value="UBIQUILIN"/>
    <property type="match status" value="1"/>
</dbReference>
<evidence type="ECO:0000256" key="15">
    <source>
        <dbReference type="ARBA" id="ARBA00082590"/>
    </source>
</evidence>
<evidence type="ECO:0000256" key="7">
    <source>
        <dbReference type="ARBA" id="ARBA00022763"/>
    </source>
</evidence>
<name>A0A2T7NDV8_POMCA</name>
<feature type="non-terminal residue" evidence="18">
    <location>
        <position position="621"/>
    </location>
</feature>
<feature type="region of interest" description="Disordered" evidence="16">
    <location>
        <begin position="261"/>
        <end position="316"/>
    </location>
</feature>
<keyword evidence="4" id="KW-0158">Chromosome</keyword>
<dbReference type="InterPro" id="IPR000626">
    <property type="entry name" value="Ubiquitin-like_dom"/>
</dbReference>
<feature type="compositionally biased region" description="Polar residues" evidence="16">
    <location>
        <begin position="261"/>
        <end position="278"/>
    </location>
</feature>
<evidence type="ECO:0000256" key="1">
    <source>
        <dbReference type="ARBA" id="ARBA00004240"/>
    </source>
</evidence>
<feature type="region of interest" description="Disordered" evidence="16">
    <location>
        <begin position="1"/>
        <end position="29"/>
    </location>
</feature>
<keyword evidence="10" id="KW-0234">DNA repair</keyword>
<evidence type="ECO:0000256" key="13">
    <source>
        <dbReference type="ARBA" id="ARBA00075189"/>
    </source>
</evidence>
<evidence type="ECO:0000256" key="3">
    <source>
        <dbReference type="ARBA" id="ARBA00004556"/>
    </source>
</evidence>
<evidence type="ECO:0000256" key="8">
    <source>
        <dbReference type="ARBA" id="ARBA00022824"/>
    </source>
</evidence>
<dbReference type="InterPro" id="IPR015496">
    <property type="entry name" value="Ubiquilin"/>
</dbReference>
<dbReference type="EMBL" id="PZQS01000013">
    <property type="protein sequence ID" value="PVD19351.1"/>
    <property type="molecule type" value="Genomic_DNA"/>
</dbReference>
<evidence type="ECO:0000256" key="5">
    <source>
        <dbReference type="ARBA" id="ARBA00022499"/>
    </source>
</evidence>
<protein>
    <recommendedName>
        <fullName evidence="12">Ubiquilin-4</fullName>
    </recommendedName>
    <alternativeName>
        <fullName evidence="14">Ataxin-1 interacting ubiquitin-like protein</fullName>
    </alternativeName>
    <alternativeName>
        <fullName evidence="15">Ataxin-1 ubiquitin-like-interacting protein A1U</fullName>
    </alternativeName>
    <alternativeName>
        <fullName evidence="13">Connexin43-interacting protein of 75 kDa</fullName>
    </alternativeName>
</protein>
<dbReference type="GO" id="GO:0048471">
    <property type="term" value="C:perinuclear region of cytoplasm"/>
    <property type="evidence" value="ECO:0007669"/>
    <property type="project" value="UniProtKB-SubCell"/>
</dbReference>
<feature type="compositionally biased region" description="Low complexity" evidence="16">
    <location>
        <begin position="88"/>
        <end position="111"/>
    </location>
</feature>
<dbReference type="Gene3D" id="1.10.260.100">
    <property type="match status" value="2"/>
</dbReference>
<evidence type="ECO:0000313" key="18">
    <source>
        <dbReference type="EMBL" id="PVD19351.1"/>
    </source>
</evidence>
<dbReference type="SMART" id="SM00213">
    <property type="entry name" value="UBQ"/>
    <property type="match status" value="1"/>
</dbReference>
<dbReference type="InterPro" id="IPR009060">
    <property type="entry name" value="UBA-like_sf"/>
</dbReference>
<keyword evidence="5" id="KW-1017">Isopeptide bond</keyword>
<dbReference type="OrthoDB" id="6283019at2759"/>
<dbReference type="AlphaFoldDB" id="A0A2T7NDV8"/>
<dbReference type="FunFam" id="1.10.260.100:FF:000003">
    <property type="entry name" value="Ubiquilin 1"/>
    <property type="match status" value="1"/>
</dbReference>
<dbReference type="FunFam" id="3.10.20.90:FF:000095">
    <property type="entry name" value="Ubiquilin 4"/>
    <property type="match status" value="1"/>
</dbReference>
<dbReference type="GO" id="GO:0006281">
    <property type="term" value="P:DNA repair"/>
    <property type="evidence" value="ECO:0007669"/>
    <property type="project" value="UniProtKB-KW"/>
</dbReference>
<evidence type="ECO:0000256" key="9">
    <source>
        <dbReference type="ARBA" id="ARBA00022843"/>
    </source>
</evidence>
<reference evidence="18 19" key="1">
    <citation type="submission" date="2018-04" db="EMBL/GenBank/DDBJ databases">
        <title>The genome of golden apple snail Pomacea canaliculata provides insight into stress tolerance and invasive adaptation.</title>
        <authorList>
            <person name="Liu C."/>
            <person name="Liu B."/>
            <person name="Ren Y."/>
            <person name="Zhang Y."/>
            <person name="Wang H."/>
            <person name="Li S."/>
            <person name="Jiang F."/>
            <person name="Yin L."/>
            <person name="Zhang G."/>
            <person name="Qian W."/>
            <person name="Fan W."/>
        </authorList>
    </citation>
    <scope>NUCLEOTIDE SEQUENCE [LARGE SCALE GENOMIC DNA]</scope>
    <source>
        <strain evidence="18">SZHN2017</strain>
        <tissue evidence="18">Muscle</tissue>
    </source>
</reference>
<dbReference type="Proteomes" id="UP000245119">
    <property type="component" value="Linkage Group LG13"/>
</dbReference>
<dbReference type="GO" id="GO:0006511">
    <property type="term" value="P:ubiquitin-dependent protein catabolic process"/>
    <property type="evidence" value="ECO:0007669"/>
    <property type="project" value="TreeGrafter"/>
</dbReference>
<evidence type="ECO:0000256" key="11">
    <source>
        <dbReference type="ARBA" id="ARBA00061737"/>
    </source>
</evidence>
<dbReference type="FunFam" id="1.10.260.100:FF:000001">
    <property type="entry name" value="Ubiquilin 1"/>
    <property type="match status" value="1"/>
</dbReference>
<dbReference type="Pfam" id="PF00240">
    <property type="entry name" value="ubiquitin"/>
    <property type="match status" value="1"/>
</dbReference>
<organism evidence="18 19">
    <name type="scientific">Pomacea canaliculata</name>
    <name type="common">Golden apple snail</name>
    <dbReference type="NCBI Taxonomy" id="400727"/>
    <lineage>
        <taxon>Eukaryota</taxon>
        <taxon>Metazoa</taxon>
        <taxon>Spiralia</taxon>
        <taxon>Lophotrochozoa</taxon>
        <taxon>Mollusca</taxon>
        <taxon>Gastropoda</taxon>
        <taxon>Caenogastropoda</taxon>
        <taxon>Architaenioglossa</taxon>
        <taxon>Ampullarioidea</taxon>
        <taxon>Ampullariidae</taxon>
        <taxon>Pomacea</taxon>
    </lineage>
</organism>
<feature type="region of interest" description="Disordered" evidence="16">
    <location>
        <begin position="87"/>
        <end position="114"/>
    </location>
</feature>
<dbReference type="SUPFAM" id="SSF46934">
    <property type="entry name" value="UBA-like"/>
    <property type="match status" value="1"/>
</dbReference>
<comment type="caution">
    <text evidence="18">The sequence shown here is derived from an EMBL/GenBank/DDBJ whole genome shotgun (WGS) entry which is preliminary data.</text>
</comment>
<feature type="domain" description="Ubiquitin-like" evidence="17">
    <location>
        <begin position="13"/>
        <end position="87"/>
    </location>
</feature>
<keyword evidence="7" id="KW-0227">DNA damage</keyword>
<dbReference type="STRING" id="400727.A0A2T7NDV8"/>
<dbReference type="Gene3D" id="1.10.8.10">
    <property type="entry name" value="DNA helicase RuvA subunit, C-terminal domain"/>
    <property type="match status" value="1"/>
</dbReference>
<feature type="compositionally biased region" description="Low complexity" evidence="16">
    <location>
        <begin position="443"/>
        <end position="499"/>
    </location>
</feature>
<dbReference type="PANTHER" id="PTHR10677:SF3">
    <property type="entry name" value="FI07626P-RELATED"/>
    <property type="match status" value="1"/>
</dbReference>
<evidence type="ECO:0000256" key="14">
    <source>
        <dbReference type="ARBA" id="ARBA00082499"/>
    </source>
</evidence>
<dbReference type="GO" id="GO:0005829">
    <property type="term" value="C:cytosol"/>
    <property type="evidence" value="ECO:0007669"/>
    <property type="project" value="TreeGrafter"/>
</dbReference>
<accession>A0A2T7NDV8</accession>
<keyword evidence="9" id="KW-0832">Ubl conjugation</keyword>
<gene>
    <name evidence="18" type="ORF">C0Q70_19839</name>
</gene>
<dbReference type="Pfam" id="PF23195">
    <property type="entry name" value="UBQLN1"/>
    <property type="match status" value="1"/>
</dbReference>
<dbReference type="PROSITE" id="PS50053">
    <property type="entry name" value="UBIQUITIN_2"/>
    <property type="match status" value="1"/>
</dbReference>
<dbReference type="GO" id="GO:0005694">
    <property type="term" value="C:chromosome"/>
    <property type="evidence" value="ECO:0007669"/>
    <property type="project" value="UniProtKB-SubCell"/>
</dbReference>
<evidence type="ECO:0000259" key="17">
    <source>
        <dbReference type="PROSITE" id="PS50053"/>
    </source>
</evidence>
<evidence type="ECO:0000256" key="4">
    <source>
        <dbReference type="ARBA" id="ARBA00022454"/>
    </source>
</evidence>
<evidence type="ECO:0000256" key="6">
    <source>
        <dbReference type="ARBA" id="ARBA00022553"/>
    </source>
</evidence>
<comment type="subcellular location">
    <subcellularLocation>
        <location evidence="2">Chromosome</location>
    </subcellularLocation>
    <subcellularLocation>
        <location evidence="3">Cytoplasm</location>
        <location evidence="3">Perinuclear region</location>
    </subcellularLocation>
    <subcellularLocation>
        <location evidence="1">Endoplasmic reticulum</location>
    </subcellularLocation>
</comment>
<dbReference type="GO" id="GO:0031593">
    <property type="term" value="F:polyubiquitin modification-dependent protein binding"/>
    <property type="evidence" value="ECO:0007669"/>
    <property type="project" value="TreeGrafter"/>
</dbReference>
<feature type="region of interest" description="Disordered" evidence="16">
    <location>
        <begin position="439"/>
        <end position="505"/>
    </location>
</feature>